<gene>
    <name evidence="2" type="ORF">S12H4_55633</name>
</gene>
<organism evidence="2">
    <name type="scientific">marine sediment metagenome</name>
    <dbReference type="NCBI Taxonomy" id="412755"/>
    <lineage>
        <taxon>unclassified sequences</taxon>
        <taxon>metagenomes</taxon>
        <taxon>ecological metagenomes</taxon>
    </lineage>
</organism>
<feature type="coiled-coil region" evidence="1">
    <location>
        <begin position="96"/>
        <end position="123"/>
    </location>
</feature>
<sequence>LLDLDFTPEAAAFILEVKAEVSPFSPINYAEFKDRAEKYRRAAGMGVVEMPEEIKMAASLVVTLTGEVKALEDSIEAESRGLVAEEIIPEETTKRLKSLQVKRNRAIATLEKAKSEYDRLVAEWRH</sequence>
<proteinExistence type="predicted"/>
<evidence type="ECO:0000256" key="1">
    <source>
        <dbReference type="SAM" id="Coils"/>
    </source>
</evidence>
<accession>X1VQ45</accession>
<reference evidence="2" key="1">
    <citation type="journal article" date="2014" name="Front. Microbiol.">
        <title>High frequency of phylogenetically diverse reductive dehalogenase-homologous genes in deep subseafloor sedimentary metagenomes.</title>
        <authorList>
            <person name="Kawai M."/>
            <person name="Futagami T."/>
            <person name="Toyoda A."/>
            <person name="Takaki Y."/>
            <person name="Nishi S."/>
            <person name="Hori S."/>
            <person name="Arai W."/>
            <person name="Tsubouchi T."/>
            <person name="Morono Y."/>
            <person name="Uchiyama I."/>
            <person name="Ito T."/>
            <person name="Fujiyama A."/>
            <person name="Inagaki F."/>
            <person name="Takami H."/>
        </authorList>
    </citation>
    <scope>NUCLEOTIDE SEQUENCE</scope>
    <source>
        <strain evidence="2">Expedition CK06-06</strain>
    </source>
</reference>
<keyword evidence="1" id="KW-0175">Coiled coil</keyword>
<protein>
    <submittedName>
        <fullName evidence="2">Uncharacterized protein</fullName>
    </submittedName>
</protein>
<evidence type="ECO:0000313" key="2">
    <source>
        <dbReference type="EMBL" id="GAJ22302.1"/>
    </source>
</evidence>
<feature type="non-terminal residue" evidence="2">
    <location>
        <position position="1"/>
    </location>
</feature>
<dbReference type="EMBL" id="BARW01035707">
    <property type="protein sequence ID" value="GAJ22302.1"/>
    <property type="molecule type" value="Genomic_DNA"/>
</dbReference>
<dbReference type="AlphaFoldDB" id="X1VQ45"/>
<comment type="caution">
    <text evidence="2">The sequence shown here is derived from an EMBL/GenBank/DDBJ whole genome shotgun (WGS) entry which is preliminary data.</text>
</comment>
<name>X1VQ45_9ZZZZ</name>